<evidence type="ECO:0000313" key="3">
    <source>
        <dbReference type="EMBL" id="ORV72725.1"/>
    </source>
</evidence>
<reference evidence="2 4" key="2">
    <citation type="submission" date="2016-06" db="EMBL/GenBank/DDBJ databases">
        <authorList>
            <person name="Kjaerup R.B."/>
            <person name="Dalgaard T.S."/>
            <person name="Juul-Madsen H.R."/>
        </authorList>
    </citation>
    <scope>NUCLEOTIDE SEQUENCE [LARGE SCALE GENOMIC DNA]</scope>
    <source>
        <strain evidence="2 4">1245752.6</strain>
    </source>
</reference>
<evidence type="ECO:0000313" key="4">
    <source>
        <dbReference type="Proteomes" id="UP000093757"/>
    </source>
</evidence>
<proteinExistence type="predicted"/>
<keyword evidence="1" id="KW-0732">Signal</keyword>
<accession>A0A1A6B9Z8</accession>
<name>A0A1A6B9Z8_MYCGO</name>
<dbReference type="InterPro" id="IPR024520">
    <property type="entry name" value="DUF3558"/>
</dbReference>
<dbReference type="AlphaFoldDB" id="A0A1A6B9Z8"/>
<evidence type="ECO:0008006" key="6">
    <source>
        <dbReference type="Google" id="ProtNLM"/>
    </source>
</evidence>
<dbReference type="Proteomes" id="UP000193928">
    <property type="component" value="Unassembled WGS sequence"/>
</dbReference>
<dbReference type="OrthoDB" id="4624021at2"/>
<evidence type="ECO:0000256" key="1">
    <source>
        <dbReference type="SAM" id="SignalP"/>
    </source>
</evidence>
<dbReference type="RefSeq" id="WP_065136445.1">
    <property type="nucleotide sequence ID" value="NZ_JACKSU010000029.1"/>
</dbReference>
<dbReference type="Proteomes" id="UP000093757">
    <property type="component" value="Unassembled WGS sequence"/>
</dbReference>
<evidence type="ECO:0000313" key="5">
    <source>
        <dbReference type="Proteomes" id="UP000193928"/>
    </source>
</evidence>
<gene>
    <name evidence="2" type="ORF">A9W98_31785</name>
    <name evidence="3" type="ORF">AWC08_03575</name>
</gene>
<keyword evidence="5" id="KW-1185">Reference proteome</keyword>
<dbReference type="EMBL" id="LQOY01000210">
    <property type="protein sequence ID" value="ORV72725.1"/>
    <property type="molecule type" value="Genomic_DNA"/>
</dbReference>
<feature type="chain" id="PRO_5044554691" description="DUF3558 domain-containing protein" evidence="1">
    <location>
        <begin position="34"/>
        <end position="187"/>
    </location>
</feature>
<sequence length="187" mass="19865">MSGFRDRLLVPVLCPVLVALLPLLAACAGGSHGAGGPPSSTAAPNTKQAKHGPFFPECGGVSDQTLAQLTGVSGLVVTARNAVGCQWLVSGSIGGPWFSFSWFRGSPIGRERKNEDLSRTTVNDITIDGHSGYIAAATDRLGTRLCDVSIQYQDDFFEWSIQFVEKPFPDPCAIATELARQTIALVK</sequence>
<comment type="caution">
    <text evidence="2">The sequence shown here is derived from an EMBL/GenBank/DDBJ whole genome shotgun (WGS) entry which is preliminary data.</text>
</comment>
<feature type="signal peptide" evidence="1">
    <location>
        <begin position="1"/>
        <end position="33"/>
    </location>
</feature>
<dbReference type="PROSITE" id="PS51257">
    <property type="entry name" value="PROKAR_LIPOPROTEIN"/>
    <property type="match status" value="1"/>
</dbReference>
<dbReference type="Pfam" id="PF12079">
    <property type="entry name" value="DUF3558"/>
    <property type="match status" value="1"/>
</dbReference>
<protein>
    <recommendedName>
        <fullName evidence="6">DUF3558 domain-containing protein</fullName>
    </recommendedName>
</protein>
<dbReference type="EMBL" id="MAEM01000469">
    <property type="protein sequence ID" value="OBR99142.1"/>
    <property type="molecule type" value="Genomic_DNA"/>
</dbReference>
<reference evidence="3 5" key="1">
    <citation type="submission" date="2016-01" db="EMBL/GenBank/DDBJ databases">
        <title>The new phylogeny of the genus Mycobacterium.</title>
        <authorList>
            <person name="Tarcisio F."/>
            <person name="Conor M."/>
            <person name="Antonella G."/>
            <person name="Elisabetta G."/>
            <person name="Giulia F.S."/>
            <person name="Sara T."/>
            <person name="Anna F."/>
            <person name="Clotilde B."/>
            <person name="Roberto B."/>
            <person name="Veronica D.S."/>
            <person name="Fabio R."/>
            <person name="Monica P."/>
            <person name="Olivier J."/>
            <person name="Enrico T."/>
            <person name="Nicola S."/>
        </authorList>
    </citation>
    <scope>NUCLEOTIDE SEQUENCE [LARGE SCALE GENOMIC DNA]</scope>
    <source>
        <strain evidence="3 5">DSM 44160</strain>
    </source>
</reference>
<organism evidence="2 4">
    <name type="scientific">Mycobacterium gordonae</name>
    <dbReference type="NCBI Taxonomy" id="1778"/>
    <lineage>
        <taxon>Bacteria</taxon>
        <taxon>Bacillati</taxon>
        <taxon>Actinomycetota</taxon>
        <taxon>Actinomycetes</taxon>
        <taxon>Mycobacteriales</taxon>
        <taxon>Mycobacteriaceae</taxon>
        <taxon>Mycobacterium</taxon>
    </lineage>
</organism>
<evidence type="ECO:0000313" key="2">
    <source>
        <dbReference type="EMBL" id="OBR99142.1"/>
    </source>
</evidence>